<dbReference type="EMBL" id="JADIND010000132">
    <property type="protein sequence ID" value="MBO8430965.1"/>
    <property type="molecule type" value="Genomic_DNA"/>
</dbReference>
<reference evidence="1" key="2">
    <citation type="journal article" date="2021" name="PeerJ">
        <title>Extensive microbial diversity within the chicken gut microbiome revealed by metagenomics and culture.</title>
        <authorList>
            <person name="Gilroy R."/>
            <person name="Ravi A."/>
            <person name="Getino M."/>
            <person name="Pursley I."/>
            <person name="Horton D.L."/>
            <person name="Alikhan N.F."/>
            <person name="Baker D."/>
            <person name="Gharbi K."/>
            <person name="Hall N."/>
            <person name="Watson M."/>
            <person name="Adriaenssens E.M."/>
            <person name="Foster-Nyarko E."/>
            <person name="Jarju S."/>
            <person name="Secka A."/>
            <person name="Antonio M."/>
            <person name="Oren A."/>
            <person name="Chaudhuri R.R."/>
            <person name="La Ragione R."/>
            <person name="Hildebrand F."/>
            <person name="Pallen M.J."/>
        </authorList>
    </citation>
    <scope>NUCLEOTIDE SEQUENCE</scope>
    <source>
        <strain evidence="1">10192</strain>
    </source>
</reference>
<accession>A0A9D9DQG8</accession>
<sequence length="123" mass="13677">MPNYPADVSKNYKNFNGTNYVNMECFDDGQFILSDGMLVMINTIGACPLNVSIDVNGYRKGPNRFGQDLFMFIINGNRLYPAGLNRNIGWGDMPCNKSSTEWTNGGGCTARALLESDFFKNLP</sequence>
<evidence type="ECO:0000313" key="2">
    <source>
        <dbReference type="Proteomes" id="UP000823632"/>
    </source>
</evidence>
<dbReference type="Proteomes" id="UP000823632">
    <property type="component" value="Unassembled WGS sequence"/>
</dbReference>
<organism evidence="1 2">
    <name type="scientific">Candidatus Scatousia excrementipullorum</name>
    <dbReference type="NCBI Taxonomy" id="2840936"/>
    <lineage>
        <taxon>Bacteria</taxon>
        <taxon>Candidatus Scatousia</taxon>
    </lineage>
</organism>
<protein>
    <submittedName>
        <fullName evidence="1">Uncharacterized protein</fullName>
    </submittedName>
</protein>
<gene>
    <name evidence="1" type="ORF">IAC76_06210</name>
</gene>
<reference evidence="1" key="1">
    <citation type="submission" date="2020-10" db="EMBL/GenBank/DDBJ databases">
        <authorList>
            <person name="Gilroy R."/>
        </authorList>
    </citation>
    <scope>NUCLEOTIDE SEQUENCE</scope>
    <source>
        <strain evidence="1">10192</strain>
    </source>
</reference>
<proteinExistence type="predicted"/>
<name>A0A9D9DQG8_9BACT</name>
<comment type="caution">
    <text evidence="1">The sequence shown here is derived from an EMBL/GenBank/DDBJ whole genome shotgun (WGS) entry which is preliminary data.</text>
</comment>
<evidence type="ECO:0000313" key="1">
    <source>
        <dbReference type="EMBL" id="MBO8430965.1"/>
    </source>
</evidence>
<dbReference type="AlphaFoldDB" id="A0A9D9DQG8"/>